<accession>A0A5C3LQU0</accession>
<feature type="transmembrane region" description="Helical" evidence="2">
    <location>
        <begin position="189"/>
        <end position="208"/>
    </location>
</feature>
<keyword evidence="3" id="KW-0732">Signal</keyword>
<keyword evidence="2" id="KW-0472">Membrane</keyword>
<protein>
    <submittedName>
        <fullName evidence="4">Uncharacterized protein</fullName>
    </submittedName>
</protein>
<feature type="compositionally biased region" description="Polar residues" evidence="1">
    <location>
        <begin position="61"/>
        <end position="80"/>
    </location>
</feature>
<proteinExistence type="predicted"/>
<dbReference type="EMBL" id="ML213629">
    <property type="protein sequence ID" value="TFK34683.1"/>
    <property type="molecule type" value="Genomic_DNA"/>
</dbReference>
<organism evidence="4 5">
    <name type="scientific">Crucibulum laeve</name>
    <dbReference type="NCBI Taxonomy" id="68775"/>
    <lineage>
        <taxon>Eukaryota</taxon>
        <taxon>Fungi</taxon>
        <taxon>Dikarya</taxon>
        <taxon>Basidiomycota</taxon>
        <taxon>Agaricomycotina</taxon>
        <taxon>Agaricomycetes</taxon>
        <taxon>Agaricomycetidae</taxon>
        <taxon>Agaricales</taxon>
        <taxon>Agaricineae</taxon>
        <taxon>Nidulariaceae</taxon>
        <taxon>Crucibulum</taxon>
    </lineage>
</organism>
<evidence type="ECO:0000313" key="4">
    <source>
        <dbReference type="EMBL" id="TFK34683.1"/>
    </source>
</evidence>
<dbReference type="OrthoDB" id="3068390at2759"/>
<feature type="signal peptide" evidence="3">
    <location>
        <begin position="1"/>
        <end position="20"/>
    </location>
</feature>
<evidence type="ECO:0000256" key="1">
    <source>
        <dbReference type="SAM" id="MobiDB-lite"/>
    </source>
</evidence>
<keyword evidence="2" id="KW-0812">Transmembrane</keyword>
<feature type="transmembrane region" description="Helical" evidence="2">
    <location>
        <begin position="229"/>
        <end position="258"/>
    </location>
</feature>
<name>A0A5C3LQU0_9AGAR</name>
<keyword evidence="5" id="KW-1185">Reference proteome</keyword>
<feature type="chain" id="PRO_5023054981" evidence="3">
    <location>
        <begin position="21"/>
        <end position="272"/>
    </location>
</feature>
<dbReference type="Proteomes" id="UP000308652">
    <property type="component" value="Unassembled WGS sequence"/>
</dbReference>
<evidence type="ECO:0000256" key="2">
    <source>
        <dbReference type="SAM" id="Phobius"/>
    </source>
</evidence>
<evidence type="ECO:0000313" key="5">
    <source>
        <dbReference type="Proteomes" id="UP000308652"/>
    </source>
</evidence>
<sequence length="272" mass="28684">MRFSTPICLFLAVCTTAVTAAPAPVSDRRDTLAPLSDITRVAIATTDDFIATPFSNVLTGGQGFSRQRTRPSTNARSLTTPNPPALVGGSEQATSGPTIPSTNRRTDTRSLPAALVDTCSQLHTVFDKITAAVSVDDDIKLDVAIELIDEVKLILGRLVVEAKDLVAHPIESLCELNGKVLSVSDIAKLVASVYALIVACIGTVYYAVGSEVTGVVSLIAEIDGVLSELLTTLFILVSGLLSALLQVPLLQCIISIMYDLKLVACLKVLGYA</sequence>
<reference evidence="4 5" key="1">
    <citation type="journal article" date="2019" name="Nat. Ecol. Evol.">
        <title>Megaphylogeny resolves global patterns of mushroom evolution.</title>
        <authorList>
            <person name="Varga T."/>
            <person name="Krizsan K."/>
            <person name="Foldi C."/>
            <person name="Dima B."/>
            <person name="Sanchez-Garcia M."/>
            <person name="Sanchez-Ramirez S."/>
            <person name="Szollosi G.J."/>
            <person name="Szarkandi J.G."/>
            <person name="Papp V."/>
            <person name="Albert L."/>
            <person name="Andreopoulos W."/>
            <person name="Angelini C."/>
            <person name="Antonin V."/>
            <person name="Barry K.W."/>
            <person name="Bougher N.L."/>
            <person name="Buchanan P."/>
            <person name="Buyck B."/>
            <person name="Bense V."/>
            <person name="Catcheside P."/>
            <person name="Chovatia M."/>
            <person name="Cooper J."/>
            <person name="Damon W."/>
            <person name="Desjardin D."/>
            <person name="Finy P."/>
            <person name="Geml J."/>
            <person name="Haridas S."/>
            <person name="Hughes K."/>
            <person name="Justo A."/>
            <person name="Karasinski D."/>
            <person name="Kautmanova I."/>
            <person name="Kiss B."/>
            <person name="Kocsube S."/>
            <person name="Kotiranta H."/>
            <person name="LaButti K.M."/>
            <person name="Lechner B.E."/>
            <person name="Liimatainen K."/>
            <person name="Lipzen A."/>
            <person name="Lukacs Z."/>
            <person name="Mihaltcheva S."/>
            <person name="Morgado L.N."/>
            <person name="Niskanen T."/>
            <person name="Noordeloos M.E."/>
            <person name="Ohm R.A."/>
            <person name="Ortiz-Santana B."/>
            <person name="Ovrebo C."/>
            <person name="Racz N."/>
            <person name="Riley R."/>
            <person name="Savchenko A."/>
            <person name="Shiryaev A."/>
            <person name="Soop K."/>
            <person name="Spirin V."/>
            <person name="Szebenyi C."/>
            <person name="Tomsovsky M."/>
            <person name="Tulloss R.E."/>
            <person name="Uehling J."/>
            <person name="Grigoriev I.V."/>
            <person name="Vagvolgyi C."/>
            <person name="Papp T."/>
            <person name="Martin F.M."/>
            <person name="Miettinen O."/>
            <person name="Hibbett D.S."/>
            <person name="Nagy L.G."/>
        </authorList>
    </citation>
    <scope>NUCLEOTIDE SEQUENCE [LARGE SCALE GENOMIC DNA]</scope>
    <source>
        <strain evidence="4 5">CBS 166.37</strain>
    </source>
</reference>
<feature type="compositionally biased region" description="Polar residues" evidence="1">
    <location>
        <begin position="91"/>
        <end position="103"/>
    </location>
</feature>
<gene>
    <name evidence="4" type="ORF">BDQ12DRAFT_715185</name>
</gene>
<feature type="region of interest" description="Disordered" evidence="1">
    <location>
        <begin position="61"/>
        <end position="106"/>
    </location>
</feature>
<dbReference type="AlphaFoldDB" id="A0A5C3LQU0"/>
<keyword evidence="2" id="KW-1133">Transmembrane helix</keyword>
<evidence type="ECO:0000256" key="3">
    <source>
        <dbReference type="SAM" id="SignalP"/>
    </source>
</evidence>